<name>A0A844F5V1_CLOSV</name>
<evidence type="ECO:0000313" key="1">
    <source>
        <dbReference type="EMBL" id="MSS38930.1"/>
    </source>
</evidence>
<accession>A0A844F5V1</accession>
<protein>
    <submittedName>
        <fullName evidence="1">Uncharacterized protein</fullName>
    </submittedName>
</protein>
<dbReference type="Proteomes" id="UP000462363">
    <property type="component" value="Unassembled WGS sequence"/>
</dbReference>
<dbReference type="EMBL" id="VUMB01000002">
    <property type="protein sequence ID" value="MSS38930.1"/>
    <property type="molecule type" value="Genomic_DNA"/>
</dbReference>
<comment type="caution">
    <text evidence="1">The sequence shown here is derived from an EMBL/GenBank/DDBJ whole genome shotgun (WGS) entry which is preliminary data.</text>
</comment>
<organism evidence="1 2">
    <name type="scientific">Clostridium scindens (strain JCM 10418 / VPI 12708)</name>
    <dbReference type="NCBI Taxonomy" id="29347"/>
    <lineage>
        <taxon>Bacteria</taxon>
        <taxon>Bacillati</taxon>
        <taxon>Bacillota</taxon>
        <taxon>Clostridia</taxon>
        <taxon>Lachnospirales</taxon>
        <taxon>Lachnospiraceae</taxon>
    </lineage>
</organism>
<dbReference type="AlphaFoldDB" id="A0A844F5V1"/>
<evidence type="ECO:0000313" key="2">
    <source>
        <dbReference type="Proteomes" id="UP000462363"/>
    </source>
</evidence>
<dbReference type="RefSeq" id="WP_154322691.1">
    <property type="nucleotide sequence ID" value="NZ_CP045695.1"/>
</dbReference>
<reference evidence="1 2" key="1">
    <citation type="submission" date="2019-08" db="EMBL/GenBank/DDBJ databases">
        <title>In-depth cultivation of the pig gut microbiome towards novel bacterial diversity and tailored functional studies.</title>
        <authorList>
            <person name="Wylensek D."/>
            <person name="Hitch T.C.A."/>
            <person name="Clavel T."/>
        </authorList>
    </citation>
    <scope>NUCLEOTIDE SEQUENCE [LARGE SCALE GENOMIC DNA]</scope>
    <source>
        <strain evidence="1 2">BL-389-WT-3D</strain>
    </source>
</reference>
<gene>
    <name evidence="1" type="ORF">FYJ37_00830</name>
</gene>
<sequence length="544" mass="63877">MSLVSEYTTVGLNSSVISYYENLGYKIPRRKDKQGRLSVPQGATIDVKISDLTPSSNQYIEARCDCDTCNKTKRIMYSKYNKNIKSNNGLYLCTADSKHMDFANGVSYESIINCIKNFYDRTGRFPKYNEYTEDNGIQFSYSKIREFLKKCGTTLNDELAKIDCHKLLKANTNYYNDYIQKLKEIIKECPQVGNDLYCLSRDDNCKEFGLPSIRWFIGHCPDKSVNNIDTFKEWAGLYTKHMSKEQCTEVILDMVKNFNRPLMYDDFRGHKYGQVTIQMIRDHWGSLNKMKQALGLEINIESMMDKQLSKEEFDNMIVDICKFVHDEGRDFITTREIDENANWSNMCTLRRMADKYYNCKVQDLLEKHNITLGKQGCGINFDFGDGEHITSQFEYMFSKYLRDCGLTYNVDYFRDVKYSTFIPEYKNNMNCDYVIHINGKTIYIEIAGILAEYKTWFYADRPISRSNSKEKYRLKLKKKEEMLKSHGLVYFILFPCDLTKDNFKNILENGSLELKKTIEQFNQNNIDWVKIREVGELDYSKPFL</sequence>
<proteinExistence type="predicted"/>